<dbReference type="AlphaFoldDB" id="A0AAW5DWL8"/>
<comment type="caution">
    <text evidence="1">The sequence shown here is derived from an EMBL/GenBank/DDBJ whole genome shotgun (WGS) entry which is preliminary data.</text>
</comment>
<gene>
    <name evidence="1" type="ORF">MJG50_03690</name>
</gene>
<sequence length="320" mass="38043">MTNLLVLEKSSEYNHQQTDYDGLWKKVIGDLFEEFILFFAPDLFEAIDFMKGHDFLEQELFQEIIKVKKGRNYVDKVVKVYLKDGLEKYILIHIEVQGSQDPELSKRMFQYFYRLYDRFSTEVYAIAVVTDVSHSFQPEPYQYSFYGTKVIYHYNTYKFTHEAIPSLETSSNPIALAILAGIHLHLTKTDYNKRFEIKRKLLEAALDTDKYPHELYITALFYFIDYLLQIPNTLTRELRKEIIPLIEKEANHMIYSKQMKKSPTLADAFKQERYEGKQEGKLEERKNFAMELIREHFSDEKIAKMTRLSVEEVRGIRKNI</sequence>
<dbReference type="PANTHER" id="PTHR35586:SF1">
    <property type="entry name" value="SLL1691 PROTEIN"/>
    <property type="match status" value="1"/>
</dbReference>
<accession>A0AAW5DWL8</accession>
<name>A0AAW5DWL8_9BACI</name>
<organism evidence="1 2">
    <name type="scientific">Fredinandcohnia quinoae</name>
    <dbReference type="NCBI Taxonomy" id="2918902"/>
    <lineage>
        <taxon>Bacteria</taxon>
        <taxon>Bacillati</taxon>
        <taxon>Bacillota</taxon>
        <taxon>Bacilli</taxon>
        <taxon>Bacillales</taxon>
        <taxon>Bacillaceae</taxon>
        <taxon>Fredinandcohnia</taxon>
    </lineage>
</organism>
<proteinExistence type="predicted"/>
<evidence type="ECO:0000313" key="1">
    <source>
        <dbReference type="EMBL" id="MCH1624418.1"/>
    </source>
</evidence>
<reference evidence="1" key="1">
    <citation type="submission" date="2022-02" db="EMBL/GenBank/DDBJ databases">
        <title>Fredinandcohnia quinoae sp. nov. isolated from Chenopodium quinoa seeds.</title>
        <authorList>
            <person name="Saati-Santamaria Z."/>
            <person name="Flores-Felix J.D."/>
            <person name="Igual J.M."/>
            <person name="Velazquez E."/>
            <person name="Garcia-Fraile P."/>
            <person name="Martinez-Molina E."/>
        </authorList>
    </citation>
    <scope>NUCLEOTIDE SEQUENCE</scope>
    <source>
        <strain evidence="1">SECRCQ15</strain>
    </source>
</reference>
<keyword evidence="2" id="KW-1185">Reference proteome</keyword>
<dbReference type="RefSeq" id="WP_240252815.1">
    <property type="nucleotide sequence ID" value="NZ_JAKTTI010000003.1"/>
</dbReference>
<evidence type="ECO:0008006" key="3">
    <source>
        <dbReference type="Google" id="ProtNLM"/>
    </source>
</evidence>
<evidence type="ECO:0000313" key="2">
    <source>
        <dbReference type="Proteomes" id="UP001431131"/>
    </source>
</evidence>
<dbReference type="Proteomes" id="UP001431131">
    <property type="component" value="Unassembled WGS sequence"/>
</dbReference>
<protein>
    <recommendedName>
        <fullName evidence="3">Transposase (putative) YhgA-like domain-containing protein</fullName>
    </recommendedName>
</protein>
<dbReference type="EMBL" id="JAKTTI010000003">
    <property type="protein sequence ID" value="MCH1624418.1"/>
    <property type="molecule type" value="Genomic_DNA"/>
</dbReference>
<dbReference type="PANTHER" id="PTHR35586">
    <property type="entry name" value="SLL1691 PROTEIN"/>
    <property type="match status" value="1"/>
</dbReference>